<organism evidence="10 11">
    <name type="scientific">Fluctibacter halophilus</name>
    <dbReference type="NCBI Taxonomy" id="226011"/>
    <lineage>
        <taxon>Bacteria</taxon>
        <taxon>Pseudomonadati</taxon>
        <taxon>Pseudomonadota</taxon>
        <taxon>Gammaproteobacteria</taxon>
        <taxon>Alteromonadales</taxon>
        <taxon>Alteromonadaceae</taxon>
        <taxon>Fluctibacter</taxon>
    </lineage>
</organism>
<keyword evidence="4 7" id="KW-0479">Metal-binding</keyword>
<evidence type="ECO:0000256" key="5">
    <source>
        <dbReference type="ARBA" id="ARBA00023002"/>
    </source>
</evidence>
<dbReference type="InterPro" id="IPR011614">
    <property type="entry name" value="Catalase_core"/>
</dbReference>
<comment type="caution">
    <text evidence="10">The sequence shown here is derived from an EMBL/GenBank/DDBJ whole genome shotgun (WGS) entry which is preliminary data.</text>
</comment>
<protein>
    <recommendedName>
        <fullName evidence="7">Catalase-related peroxidase</fullName>
        <ecNumber evidence="7">1.11.1.-</ecNumber>
    </recommendedName>
</protein>
<dbReference type="RefSeq" id="WP_229159978.1">
    <property type="nucleotide sequence ID" value="NZ_JAJEWP010000002.1"/>
</dbReference>
<evidence type="ECO:0000256" key="6">
    <source>
        <dbReference type="ARBA" id="ARBA00023004"/>
    </source>
</evidence>
<comment type="similarity">
    <text evidence="1 7">Belongs to the catalase family.</text>
</comment>
<dbReference type="InterPro" id="IPR020835">
    <property type="entry name" value="Catalase_sf"/>
</dbReference>
<dbReference type="CDD" id="cd08153">
    <property type="entry name" value="srpA_like"/>
    <property type="match status" value="1"/>
</dbReference>
<keyword evidence="5 7" id="KW-0560">Oxidoreductase</keyword>
<evidence type="ECO:0000256" key="2">
    <source>
        <dbReference type="ARBA" id="ARBA00022559"/>
    </source>
</evidence>
<dbReference type="Gene3D" id="1.20.1280.120">
    <property type="match status" value="1"/>
</dbReference>
<dbReference type="EC" id="1.11.1.-" evidence="7"/>
<gene>
    <name evidence="10" type="ORF">LJ739_09855</name>
</gene>
<dbReference type="PANTHER" id="PTHR11465">
    <property type="entry name" value="CATALASE"/>
    <property type="match status" value="1"/>
</dbReference>
<feature type="chain" id="PRO_5047213571" description="Catalase-related peroxidase" evidence="8">
    <location>
        <begin position="25"/>
        <end position="334"/>
    </location>
</feature>
<dbReference type="InterPro" id="IPR024168">
    <property type="entry name" value="Catalase_SrpA-type_pred"/>
</dbReference>
<dbReference type="PANTHER" id="PTHR11465:SF9">
    <property type="entry name" value="CATALASE"/>
    <property type="match status" value="1"/>
</dbReference>
<keyword evidence="3 7" id="KW-0349">Heme</keyword>
<dbReference type="Pfam" id="PF00199">
    <property type="entry name" value="Catalase"/>
    <property type="match status" value="1"/>
</dbReference>
<keyword evidence="6 7" id="KW-0408">Iron</keyword>
<dbReference type="InterPro" id="IPR018028">
    <property type="entry name" value="Catalase"/>
</dbReference>
<accession>A0ABS8G7G9</accession>
<dbReference type="SUPFAM" id="SSF56634">
    <property type="entry name" value="Heme-dependent catalase-like"/>
    <property type="match status" value="1"/>
</dbReference>
<name>A0ABS8G7G9_9ALTE</name>
<dbReference type="SMART" id="SM01060">
    <property type="entry name" value="Catalase"/>
    <property type="match status" value="1"/>
</dbReference>
<feature type="signal peptide" evidence="8">
    <location>
        <begin position="1"/>
        <end position="24"/>
    </location>
</feature>
<evidence type="ECO:0000259" key="9">
    <source>
        <dbReference type="SMART" id="SM01060"/>
    </source>
</evidence>
<keyword evidence="2 7" id="KW-0575">Peroxidase</keyword>
<evidence type="ECO:0000256" key="7">
    <source>
        <dbReference type="PIRNR" id="PIRNR000296"/>
    </source>
</evidence>
<evidence type="ECO:0000256" key="4">
    <source>
        <dbReference type="ARBA" id="ARBA00022723"/>
    </source>
</evidence>
<evidence type="ECO:0000313" key="11">
    <source>
        <dbReference type="Proteomes" id="UP001520878"/>
    </source>
</evidence>
<dbReference type="PROSITE" id="PS51402">
    <property type="entry name" value="CATALASE_3"/>
    <property type="match status" value="1"/>
</dbReference>
<comment type="cofactor">
    <cofactor evidence="7">
        <name>heme</name>
        <dbReference type="ChEBI" id="CHEBI:30413"/>
    </cofactor>
</comment>
<dbReference type="EMBL" id="JAJEWP010000002">
    <property type="protein sequence ID" value="MCC2616544.1"/>
    <property type="molecule type" value="Genomic_DNA"/>
</dbReference>
<dbReference type="GO" id="GO:0004601">
    <property type="term" value="F:peroxidase activity"/>
    <property type="evidence" value="ECO:0007669"/>
    <property type="project" value="UniProtKB-KW"/>
</dbReference>
<comment type="function">
    <text evidence="7">Has an organic peroxide-dependent peroxidase activity.</text>
</comment>
<keyword evidence="11" id="KW-1185">Reference proteome</keyword>
<dbReference type="PIRSF" id="PIRSF000296">
    <property type="entry name" value="SrpA"/>
    <property type="match status" value="1"/>
</dbReference>
<proteinExistence type="inferred from homology"/>
<evidence type="ECO:0000256" key="8">
    <source>
        <dbReference type="SAM" id="SignalP"/>
    </source>
</evidence>
<dbReference type="Gene3D" id="2.40.180.10">
    <property type="entry name" value="Catalase core domain"/>
    <property type="match status" value="1"/>
</dbReference>
<evidence type="ECO:0000256" key="1">
    <source>
        <dbReference type="ARBA" id="ARBA00005329"/>
    </source>
</evidence>
<dbReference type="Proteomes" id="UP001520878">
    <property type="component" value="Unassembled WGS sequence"/>
</dbReference>
<evidence type="ECO:0000313" key="10">
    <source>
        <dbReference type="EMBL" id="MCC2616544.1"/>
    </source>
</evidence>
<sequence>MPLLTRRRLAAFTAMALFTTASQANEDLTQAPDNITAVDMINLFEQLNGPQPGFRKGHAKGVCAAGMFTPTEQANARFDSPLFDQPSAFIARFSMGGGNPHADESSRSARGVALQFQLPEGARHQIAGLTTPVFAGKTPEQFFGLLRVMHAMRTGKADDSTLKGYFANNPEAAAAAGWLQQHAPGAEYTSTRYFGVHTFYANDEAGDRVKFRWTLEPQDGETLLTEEQMNALPDTFLAERLAKRLGDSAVTYDWYWVIGEEQDPDIDPSKAWPDDRLRIKVGTVTFDNADTEACEPVNFDPNVVASGIMPSDDPVLRMRSAAYAISFGKRLSGQ</sequence>
<evidence type="ECO:0000256" key="3">
    <source>
        <dbReference type="ARBA" id="ARBA00022617"/>
    </source>
</evidence>
<keyword evidence="8" id="KW-0732">Signal</keyword>
<feature type="domain" description="Catalase core" evidence="9">
    <location>
        <begin position="19"/>
        <end position="331"/>
    </location>
</feature>
<reference evidence="10 11" key="1">
    <citation type="submission" date="2021-10" db="EMBL/GenBank/DDBJ databases">
        <title>Draft genome of Aestuariibacter halophilus JC2043.</title>
        <authorList>
            <person name="Emsley S.A."/>
            <person name="Pfannmuller K.M."/>
            <person name="Ushijima B."/>
            <person name="Saw J.H."/>
            <person name="Videau P."/>
        </authorList>
    </citation>
    <scope>NUCLEOTIDE SEQUENCE [LARGE SCALE GENOMIC DNA]</scope>
    <source>
        <strain evidence="10 11">JC2043</strain>
    </source>
</reference>